<keyword evidence="2" id="KW-1185">Reference proteome</keyword>
<name>A0ABZ0TKY3_9SPHI</name>
<reference evidence="1 2" key="1">
    <citation type="submission" date="2023-11" db="EMBL/GenBank/DDBJ databases">
        <title>Analysis of the Genomes of Mucilaginibacter gossypii cycad 4 and M. sabulilitoris SNA2: microbes with the potential for plant growth promotion.</title>
        <authorList>
            <person name="Hirsch A.M."/>
            <person name="Humm E."/>
            <person name="Rubbi M."/>
            <person name="Del Vecchio G."/>
            <person name="Ha S.M."/>
            <person name="Pellegrini M."/>
            <person name="Gunsalus R.P."/>
        </authorList>
    </citation>
    <scope>NUCLEOTIDE SEQUENCE [LARGE SCALE GENOMIC DNA]</scope>
    <source>
        <strain evidence="1 2">SNA2</strain>
    </source>
</reference>
<dbReference type="Pfam" id="PF16677">
    <property type="entry name" value="GP3_package"/>
    <property type="match status" value="1"/>
</dbReference>
<sequence>MAAPSGNQFWKKRSKHGRDKLFASPELLMQAVEEYLAYCDDSPWMNKEAIKGGEFAGQIISIPTAKPYTMTGLCLYLGCNKHYFNDFKKTCSDDFSDVITRAEEIILTQQIEGAMVGAFNPNLVARINGIKDNTEVDVTANVNTVIKVGYGENNQGA</sequence>
<dbReference type="RefSeq" id="WP_321560991.1">
    <property type="nucleotide sequence ID" value="NZ_CP139558.1"/>
</dbReference>
<gene>
    <name evidence="1" type="ORF">SNE25_21135</name>
</gene>
<proteinExistence type="predicted"/>
<evidence type="ECO:0000313" key="2">
    <source>
        <dbReference type="Proteomes" id="UP001324380"/>
    </source>
</evidence>
<protein>
    <submittedName>
        <fullName evidence="1">DNA-packaging protein</fullName>
    </submittedName>
</protein>
<dbReference type="EMBL" id="CP139558">
    <property type="protein sequence ID" value="WPU91825.1"/>
    <property type="molecule type" value="Genomic_DNA"/>
</dbReference>
<organism evidence="1 2">
    <name type="scientific">Mucilaginibacter sabulilitoris</name>
    <dbReference type="NCBI Taxonomy" id="1173583"/>
    <lineage>
        <taxon>Bacteria</taxon>
        <taxon>Pseudomonadati</taxon>
        <taxon>Bacteroidota</taxon>
        <taxon>Sphingobacteriia</taxon>
        <taxon>Sphingobacteriales</taxon>
        <taxon>Sphingobacteriaceae</taxon>
        <taxon>Mucilaginibacter</taxon>
    </lineage>
</organism>
<dbReference type="Proteomes" id="UP001324380">
    <property type="component" value="Chromosome"/>
</dbReference>
<dbReference type="Gene3D" id="1.10.132.80">
    <property type="match status" value="1"/>
</dbReference>
<accession>A0ABZ0TKY3</accession>
<dbReference type="InterPro" id="IPR032066">
    <property type="entry name" value="GP3_package"/>
</dbReference>
<evidence type="ECO:0000313" key="1">
    <source>
        <dbReference type="EMBL" id="WPU91825.1"/>
    </source>
</evidence>